<sequence>MEWNLLRDAYGPATEIPELLAEAGASEREDGLAWRELRERLLHDGQISPASLAALEPLADLAVKGPSPVARAALDLAAGIVAVAWADPTCEQAVPRRALRRLRDLGRSSLAEATGDDDFLRLLESVMAFEQRSGWYGPLQDLSEGQLQVTCPRCGREQRLAVGTITTGDPEEHPDGRRMVELAREHGRDALVGRLALLFGRATCPVCGDVFEMHETVDG</sequence>
<protein>
    <submittedName>
        <fullName evidence="1">Uncharacterized protein</fullName>
    </submittedName>
</protein>
<keyword evidence="2" id="KW-1185">Reference proteome</keyword>
<comment type="caution">
    <text evidence="1">The sequence shown here is derived from an EMBL/GenBank/DDBJ whole genome shotgun (WGS) entry which is preliminary data.</text>
</comment>
<evidence type="ECO:0000313" key="1">
    <source>
        <dbReference type="EMBL" id="MFD1890327.1"/>
    </source>
</evidence>
<name>A0ABW4RW16_9ACTN</name>
<accession>A0ABW4RW16</accession>
<proteinExistence type="predicted"/>
<reference evidence="2" key="1">
    <citation type="journal article" date="2019" name="Int. J. Syst. Evol. Microbiol.">
        <title>The Global Catalogue of Microorganisms (GCM) 10K type strain sequencing project: providing services to taxonomists for standard genome sequencing and annotation.</title>
        <authorList>
            <consortium name="The Broad Institute Genomics Platform"/>
            <consortium name="The Broad Institute Genome Sequencing Center for Infectious Disease"/>
            <person name="Wu L."/>
            <person name="Ma J."/>
        </authorList>
    </citation>
    <scope>NUCLEOTIDE SEQUENCE [LARGE SCALE GENOMIC DNA]</scope>
    <source>
        <strain evidence="2">CAIM 431</strain>
    </source>
</reference>
<dbReference type="EMBL" id="JBHUFZ010000019">
    <property type="protein sequence ID" value="MFD1890327.1"/>
    <property type="molecule type" value="Genomic_DNA"/>
</dbReference>
<organism evidence="1 2">
    <name type="scientific">Luteococcus peritonei</name>
    <dbReference type="NCBI Taxonomy" id="88874"/>
    <lineage>
        <taxon>Bacteria</taxon>
        <taxon>Bacillati</taxon>
        <taxon>Actinomycetota</taxon>
        <taxon>Actinomycetes</taxon>
        <taxon>Propionibacteriales</taxon>
        <taxon>Propionibacteriaceae</taxon>
        <taxon>Luteococcus</taxon>
    </lineage>
</organism>
<evidence type="ECO:0000313" key="2">
    <source>
        <dbReference type="Proteomes" id="UP001597326"/>
    </source>
</evidence>
<dbReference type="RefSeq" id="WP_343874597.1">
    <property type="nucleotide sequence ID" value="NZ_BAAAIX010000027.1"/>
</dbReference>
<gene>
    <name evidence="1" type="ORF">ACFSCS_09060</name>
</gene>
<dbReference type="Proteomes" id="UP001597326">
    <property type="component" value="Unassembled WGS sequence"/>
</dbReference>